<sequence>MRRAVHCIGFSLALLTAAPVVSQDLGTPITSILTIDSERLFLNSNFGKRVARAVEARGNELAAENRQIEAELAAVEQELTDRRSTMTPEEFRPLADDFDARVQETRAAQAAKSRELSAMLDQEREVFLNAAGPVLQELMSEVGATVILERRTVFISSNSSDITSTAIDRLNNRLGEGTTPSQGESQD</sequence>
<keyword evidence="6" id="KW-1185">Reference proteome</keyword>
<proteinExistence type="inferred from homology"/>
<dbReference type="GO" id="GO:0005829">
    <property type="term" value="C:cytosol"/>
    <property type="evidence" value="ECO:0007669"/>
    <property type="project" value="TreeGrafter"/>
</dbReference>
<organism evidence="5 6">
    <name type="scientific">Sulfitobacter donghicola DSW-25 = KCTC 12864 = JCM 14565</name>
    <dbReference type="NCBI Taxonomy" id="1300350"/>
    <lineage>
        <taxon>Bacteria</taxon>
        <taxon>Pseudomonadati</taxon>
        <taxon>Pseudomonadota</taxon>
        <taxon>Alphaproteobacteria</taxon>
        <taxon>Rhodobacterales</taxon>
        <taxon>Roseobacteraceae</taxon>
        <taxon>Sulfitobacter</taxon>
    </lineage>
</organism>
<dbReference type="STRING" id="1300350.Z948_3517"/>
<evidence type="ECO:0000313" key="6">
    <source>
        <dbReference type="Proteomes" id="UP000027734"/>
    </source>
</evidence>
<evidence type="ECO:0000256" key="3">
    <source>
        <dbReference type="SAM" id="Coils"/>
    </source>
</evidence>
<dbReference type="RefSeq" id="WP_037952309.1">
    <property type="nucleotide sequence ID" value="NZ_JAMC01000006.1"/>
</dbReference>
<dbReference type="Gene3D" id="3.30.910.20">
    <property type="entry name" value="Skp domain"/>
    <property type="match status" value="1"/>
</dbReference>
<dbReference type="PANTHER" id="PTHR35089:SF1">
    <property type="entry name" value="CHAPERONE PROTEIN SKP"/>
    <property type="match status" value="1"/>
</dbReference>
<gene>
    <name evidence="5" type="ORF">DSW25_14805</name>
</gene>
<dbReference type="Proteomes" id="UP000027734">
    <property type="component" value="Unassembled WGS sequence"/>
</dbReference>
<dbReference type="InterPro" id="IPR005632">
    <property type="entry name" value="Chaperone_Skp"/>
</dbReference>
<dbReference type="InterPro" id="IPR024930">
    <property type="entry name" value="Skp_dom_sf"/>
</dbReference>
<accession>A0A073IDC2</accession>
<dbReference type="SUPFAM" id="SSF111384">
    <property type="entry name" value="OmpH-like"/>
    <property type="match status" value="1"/>
</dbReference>
<dbReference type="OrthoDB" id="7868372at2"/>
<keyword evidence="2 4" id="KW-0732">Signal</keyword>
<dbReference type="AlphaFoldDB" id="A0A073IDC2"/>
<evidence type="ECO:0000256" key="2">
    <source>
        <dbReference type="ARBA" id="ARBA00022729"/>
    </source>
</evidence>
<keyword evidence="3" id="KW-0175">Coiled coil</keyword>
<dbReference type="PANTHER" id="PTHR35089">
    <property type="entry name" value="CHAPERONE PROTEIN SKP"/>
    <property type="match status" value="1"/>
</dbReference>
<evidence type="ECO:0000256" key="1">
    <source>
        <dbReference type="ARBA" id="ARBA00009091"/>
    </source>
</evidence>
<evidence type="ECO:0000256" key="4">
    <source>
        <dbReference type="SAM" id="SignalP"/>
    </source>
</evidence>
<feature type="coiled-coil region" evidence="3">
    <location>
        <begin position="51"/>
        <end position="85"/>
    </location>
</feature>
<dbReference type="Pfam" id="PF03938">
    <property type="entry name" value="OmpH"/>
    <property type="match status" value="1"/>
</dbReference>
<comment type="similarity">
    <text evidence="1">Belongs to the Skp family.</text>
</comment>
<feature type="signal peptide" evidence="4">
    <location>
        <begin position="1"/>
        <end position="22"/>
    </location>
</feature>
<feature type="chain" id="PRO_5001689607" evidence="4">
    <location>
        <begin position="23"/>
        <end position="187"/>
    </location>
</feature>
<comment type="caution">
    <text evidence="5">The sequence shown here is derived from an EMBL/GenBank/DDBJ whole genome shotgun (WGS) entry which is preliminary data.</text>
</comment>
<dbReference type="EMBL" id="JAMC01000006">
    <property type="protein sequence ID" value="KEJ88368.1"/>
    <property type="molecule type" value="Genomic_DNA"/>
</dbReference>
<dbReference type="GO" id="GO:0050821">
    <property type="term" value="P:protein stabilization"/>
    <property type="evidence" value="ECO:0007669"/>
    <property type="project" value="TreeGrafter"/>
</dbReference>
<dbReference type="GO" id="GO:0051082">
    <property type="term" value="F:unfolded protein binding"/>
    <property type="evidence" value="ECO:0007669"/>
    <property type="project" value="InterPro"/>
</dbReference>
<reference evidence="5 6" key="1">
    <citation type="submission" date="2014-01" db="EMBL/GenBank/DDBJ databases">
        <title>Sulfitobacter donghicola JCM 14565 Genome Sequencing.</title>
        <authorList>
            <person name="Lai Q."/>
            <person name="Hong Z."/>
        </authorList>
    </citation>
    <scope>NUCLEOTIDE SEQUENCE [LARGE SCALE GENOMIC DNA]</scope>
    <source>
        <strain evidence="5 6">JCM 14565</strain>
    </source>
</reference>
<evidence type="ECO:0000313" key="5">
    <source>
        <dbReference type="EMBL" id="KEJ88368.1"/>
    </source>
</evidence>
<dbReference type="SMART" id="SM00935">
    <property type="entry name" value="OmpH"/>
    <property type="match status" value="1"/>
</dbReference>
<dbReference type="eggNOG" id="COG2825">
    <property type="taxonomic scope" value="Bacteria"/>
</dbReference>
<name>A0A073IDC2_9RHOB</name>
<protein>
    <submittedName>
        <fullName evidence="5">Membrane protein</fullName>
    </submittedName>
</protein>